<evidence type="ECO:0000313" key="4">
    <source>
        <dbReference type="Proteomes" id="UP000515292"/>
    </source>
</evidence>
<dbReference type="CDD" id="cd07564">
    <property type="entry name" value="nitrilases_CHs"/>
    <property type="match status" value="1"/>
</dbReference>
<feature type="domain" description="CN hydrolase" evidence="2">
    <location>
        <begin position="1"/>
        <end position="275"/>
    </location>
</feature>
<dbReference type="InterPro" id="IPR044149">
    <property type="entry name" value="Nitrilases_CHs"/>
</dbReference>
<dbReference type="Proteomes" id="UP000515292">
    <property type="component" value="Chromosome"/>
</dbReference>
<dbReference type="PROSITE" id="PS50263">
    <property type="entry name" value="CN_HYDROLASE"/>
    <property type="match status" value="1"/>
</dbReference>
<name>A0A7G5IDL8_9SPHN</name>
<organism evidence="3 4">
    <name type="scientific">Sandaracinobacteroides saxicola</name>
    <dbReference type="NCBI Taxonomy" id="2759707"/>
    <lineage>
        <taxon>Bacteria</taxon>
        <taxon>Pseudomonadati</taxon>
        <taxon>Pseudomonadota</taxon>
        <taxon>Alphaproteobacteria</taxon>
        <taxon>Sphingomonadales</taxon>
        <taxon>Sphingosinicellaceae</taxon>
        <taxon>Sandaracinobacteroides</taxon>
    </lineage>
</organism>
<protein>
    <submittedName>
        <fullName evidence="3">Carbon-nitrogen hydrolase family protein</fullName>
    </submittedName>
</protein>
<dbReference type="EMBL" id="CP059851">
    <property type="protein sequence ID" value="QMW21460.1"/>
    <property type="molecule type" value="Genomic_DNA"/>
</dbReference>
<keyword evidence="3" id="KW-0378">Hydrolase</keyword>
<dbReference type="InterPro" id="IPR003010">
    <property type="entry name" value="C-N_Hydrolase"/>
</dbReference>
<dbReference type="RefSeq" id="WP_182294309.1">
    <property type="nucleotide sequence ID" value="NZ_CP059851.1"/>
</dbReference>
<keyword evidence="4" id="KW-1185">Reference proteome</keyword>
<proteinExistence type="inferred from homology"/>
<dbReference type="GO" id="GO:0016787">
    <property type="term" value="F:hydrolase activity"/>
    <property type="evidence" value="ECO:0007669"/>
    <property type="project" value="UniProtKB-KW"/>
</dbReference>
<accession>A0A7G5IDL8</accession>
<dbReference type="PANTHER" id="PTHR46044">
    <property type="entry name" value="NITRILASE"/>
    <property type="match status" value="1"/>
</dbReference>
<dbReference type="InterPro" id="IPR036526">
    <property type="entry name" value="C-N_Hydrolase_sf"/>
</dbReference>
<evidence type="ECO:0000313" key="3">
    <source>
        <dbReference type="EMBL" id="QMW21460.1"/>
    </source>
</evidence>
<dbReference type="KEGG" id="sand:H3309_08425"/>
<dbReference type="Gene3D" id="3.60.110.10">
    <property type="entry name" value="Carbon-nitrogen hydrolase"/>
    <property type="match status" value="1"/>
</dbReference>
<comment type="similarity">
    <text evidence="1">Belongs to the carbon-nitrogen hydrolase superfamily. Nitrilase family.</text>
</comment>
<dbReference type="PANTHER" id="PTHR46044:SF1">
    <property type="entry name" value="CN HYDROLASE DOMAIN-CONTAINING PROTEIN"/>
    <property type="match status" value="1"/>
</dbReference>
<dbReference type="Pfam" id="PF00795">
    <property type="entry name" value="CN_hydrolase"/>
    <property type="match status" value="1"/>
</dbReference>
<reference evidence="3 4" key="1">
    <citation type="submission" date="2020-07" db="EMBL/GenBank/DDBJ databases">
        <title>Complete genome sequence for Sandaracinobacter sp. M6.</title>
        <authorList>
            <person name="Tang Y."/>
            <person name="Liu Q."/>
            <person name="Guo Z."/>
            <person name="Lei P."/>
            <person name="Huang B."/>
        </authorList>
    </citation>
    <scope>NUCLEOTIDE SEQUENCE [LARGE SCALE GENOMIC DNA]</scope>
    <source>
        <strain evidence="3 4">M6</strain>
    </source>
</reference>
<dbReference type="SUPFAM" id="SSF56317">
    <property type="entry name" value="Carbon-nitrogen hydrolase"/>
    <property type="match status" value="1"/>
</dbReference>
<evidence type="ECO:0000256" key="1">
    <source>
        <dbReference type="ARBA" id="ARBA00008129"/>
    </source>
</evidence>
<evidence type="ECO:0000259" key="2">
    <source>
        <dbReference type="PROSITE" id="PS50263"/>
    </source>
</evidence>
<sequence length="316" mass="33528">MRLAAAHIASVFMDTAASIAKAVEWIGRAGEQGVDLLVFPEVFLPGFPHWINLYPPLVQAGLNARYHAASIAADGPELAAIAEAARQAKLAVVIGFSERGRSGTCFNSSATIDRDGRIAAIHRKLKPTYAERTVWGEGDGAGLVVPHLSGIGRVSSLICWEHTMNLARQVVAEQGAVIHAAHWPGLSTLAGFDSIADVQIEAMMRNHALTGQCVVVCAAGPVGADLIAFLHRELGEQAMLREGGGWSAIIHPFAATLAGPVTGGGEQMLVAELDVAAAVAEVKMWVDGSGHYGRPDVLRLHFDSRPRQTMQQVELS</sequence>
<dbReference type="AlphaFoldDB" id="A0A7G5IDL8"/>
<gene>
    <name evidence="3" type="ORF">H3309_08425</name>
</gene>